<evidence type="ECO:0000259" key="2">
    <source>
        <dbReference type="Pfam" id="PF24923"/>
    </source>
</evidence>
<dbReference type="Gene3D" id="1.20.5.190">
    <property type="match status" value="1"/>
</dbReference>
<dbReference type="Proteomes" id="UP000019132">
    <property type="component" value="Unassembled WGS sequence"/>
</dbReference>
<keyword evidence="4" id="KW-1185">Reference proteome</keyword>
<dbReference type="HOGENOM" id="CLU_008013_0_0_1"/>
<feature type="coiled-coil region" evidence="1">
    <location>
        <begin position="163"/>
        <end position="194"/>
    </location>
</feature>
<dbReference type="OMA" id="MHEFIIR"/>
<dbReference type="VEuPathDB" id="FungiDB:PYU1_G001734"/>
<organism evidence="3 4">
    <name type="scientific">Globisporangium ultimum (strain ATCC 200006 / CBS 805.95 / DAOM BR144)</name>
    <name type="common">Pythium ultimum</name>
    <dbReference type="NCBI Taxonomy" id="431595"/>
    <lineage>
        <taxon>Eukaryota</taxon>
        <taxon>Sar</taxon>
        <taxon>Stramenopiles</taxon>
        <taxon>Oomycota</taxon>
        <taxon>Peronosporomycetes</taxon>
        <taxon>Pythiales</taxon>
        <taxon>Pythiaceae</taxon>
        <taxon>Globisporangium</taxon>
    </lineage>
</organism>
<dbReference type="eggNOG" id="ENOG502QSF3">
    <property type="taxonomic scope" value="Eukaryota"/>
</dbReference>
<accession>K3W9U4</accession>
<name>K3W9U4_GLOUD</name>
<sequence>MDDLRKNVEKIRGYNELLDTYSLHQFIIHKGKAMRETPEFVSFKRVAQEIWGGVEEVIKALETLLTRYFVPLAYVDGQRLMTVASMEMASFSKQDLLSCIVNEDQVGSLIRRPGQRYKGKDRKRRAAITIQNVFRMWSNQKKYSRYRRHLSSVVLIQQVWRAYASHEDLRRKLKAQRQQQHEQWEARMQRLQREWPRIKANRRVIIHVPSLSIDERFRIRADNFAVKQNLQLSRLCGIIDANVDIVYVSPFELTSEVGQYFMKLLQLGGIADPVTRVKLVFPEQATRFPAHFSLTTVLLYSPHCLRRIRRCVKGKEAYLVTGMPGQEDKRLAMALNVPILGMDPLATLPLMTKSGSKRFFMRADVNVPTGTYDIYDEDELIFSLAKLIVSHIEQNVWLLKIDYDPFGTGTAIVDASVVTALREIRREKKSPEYWRQPGTRDNAARMIIAELERTIGKLVTPLHPEVYPTWQEFADAIAQFGVVIEAAPSAIVGYIRANLFVEPSGEVHVSSTQDVILSTASIHKRKVAGYAFPQTTAPYEAIRGASMAIGKVLVDDSVFGYSSVDYLVFREDKTHVPRLWAMALHPYLTDSASTFAVFHLLNRGALNIHTGQYHLPAPAASGVPSSSTASSVSLKLNASSTRAAGSATSANLVLQEATHLGLVSLEKAGAQRTYAVNEYIFHPNVSTMQYSSFFHTCRLHGVCFDVERCFGTIFMLADSLTAGVFGIICCGDTASAALGFLRTALEVIGREVGTQALTDDLRGGGDCESGNFAEVLTVVRTLTGGKSAKLEKIRRLRRGN</sequence>
<evidence type="ECO:0000313" key="4">
    <source>
        <dbReference type="Proteomes" id="UP000019132"/>
    </source>
</evidence>
<protein>
    <recommendedName>
        <fullName evidence="2">IQCH-like ATP-grasp domain-containing protein</fullName>
    </recommendedName>
</protein>
<proteinExistence type="predicted"/>
<dbReference type="AlphaFoldDB" id="K3W9U4"/>
<evidence type="ECO:0000313" key="3">
    <source>
        <dbReference type="EnsemblProtists" id="PYU1_T001735"/>
    </source>
</evidence>
<dbReference type="InParanoid" id="K3W9U4"/>
<dbReference type="PANTHER" id="PTHR14465:SF0">
    <property type="entry name" value="IQ DOMAIN-CONTAINING PROTEIN H"/>
    <property type="match status" value="1"/>
</dbReference>
<dbReference type="EMBL" id="GL376634">
    <property type="status" value="NOT_ANNOTATED_CDS"/>
    <property type="molecule type" value="Genomic_DNA"/>
</dbReference>
<dbReference type="InterPro" id="IPR038752">
    <property type="entry name" value="IQCH"/>
</dbReference>
<reference evidence="4" key="2">
    <citation type="submission" date="2010-04" db="EMBL/GenBank/DDBJ databases">
        <authorList>
            <person name="Buell R."/>
            <person name="Hamilton J."/>
            <person name="Hostetler J."/>
        </authorList>
    </citation>
    <scope>NUCLEOTIDE SEQUENCE [LARGE SCALE GENOMIC DNA]</scope>
    <source>
        <strain evidence="4">DAOM:BR144</strain>
    </source>
</reference>
<keyword evidence="1" id="KW-0175">Coiled coil</keyword>
<dbReference type="InterPro" id="IPR056855">
    <property type="entry name" value="ATP-grasp_IQCH"/>
</dbReference>
<dbReference type="PANTHER" id="PTHR14465">
    <property type="entry name" value="IQ DOMAIN-CONTAINING PROTEIN H"/>
    <property type="match status" value="1"/>
</dbReference>
<dbReference type="STRING" id="431595.K3W9U4"/>
<evidence type="ECO:0000256" key="1">
    <source>
        <dbReference type="SAM" id="Coils"/>
    </source>
</evidence>
<dbReference type="EnsemblProtists" id="PYU1_T001735">
    <property type="protein sequence ID" value="PYU1_T001735"/>
    <property type="gene ID" value="PYU1_G001734"/>
</dbReference>
<reference evidence="4" key="1">
    <citation type="journal article" date="2010" name="Genome Biol.">
        <title>Genome sequence of the necrotrophic plant pathogen Pythium ultimum reveals original pathogenicity mechanisms and effector repertoire.</title>
        <authorList>
            <person name="Levesque C.A."/>
            <person name="Brouwer H."/>
            <person name="Cano L."/>
            <person name="Hamilton J.P."/>
            <person name="Holt C."/>
            <person name="Huitema E."/>
            <person name="Raffaele S."/>
            <person name="Robideau G.P."/>
            <person name="Thines M."/>
            <person name="Win J."/>
            <person name="Zerillo M.M."/>
            <person name="Beakes G.W."/>
            <person name="Boore J.L."/>
            <person name="Busam D."/>
            <person name="Dumas B."/>
            <person name="Ferriera S."/>
            <person name="Fuerstenberg S.I."/>
            <person name="Gachon C.M."/>
            <person name="Gaulin E."/>
            <person name="Govers F."/>
            <person name="Grenville-Briggs L."/>
            <person name="Horner N."/>
            <person name="Hostetler J."/>
            <person name="Jiang R.H."/>
            <person name="Johnson J."/>
            <person name="Krajaejun T."/>
            <person name="Lin H."/>
            <person name="Meijer H.J."/>
            <person name="Moore B."/>
            <person name="Morris P."/>
            <person name="Phuntmart V."/>
            <person name="Puiu D."/>
            <person name="Shetty J."/>
            <person name="Stajich J.E."/>
            <person name="Tripathy S."/>
            <person name="Wawra S."/>
            <person name="van West P."/>
            <person name="Whitty B.R."/>
            <person name="Coutinho P.M."/>
            <person name="Henrissat B."/>
            <person name="Martin F."/>
            <person name="Thomas P.D."/>
            <person name="Tyler B.M."/>
            <person name="De Vries R.P."/>
            <person name="Kamoun S."/>
            <person name="Yandell M."/>
            <person name="Tisserat N."/>
            <person name="Buell C.R."/>
        </authorList>
    </citation>
    <scope>NUCLEOTIDE SEQUENCE</scope>
    <source>
        <strain evidence="4">DAOM:BR144</strain>
    </source>
</reference>
<feature type="domain" description="IQCH-like ATP-grasp" evidence="2">
    <location>
        <begin position="351"/>
        <end position="608"/>
    </location>
</feature>
<dbReference type="PROSITE" id="PS50096">
    <property type="entry name" value="IQ"/>
    <property type="match status" value="2"/>
</dbReference>
<reference evidence="3" key="3">
    <citation type="submission" date="2015-02" db="UniProtKB">
        <authorList>
            <consortium name="EnsemblProtists"/>
        </authorList>
    </citation>
    <scope>IDENTIFICATION</scope>
    <source>
        <strain evidence="3">DAOM BR144</strain>
    </source>
</reference>
<dbReference type="Pfam" id="PF24923">
    <property type="entry name" value="ATP-grasp_IQCH"/>
    <property type="match status" value="1"/>
</dbReference>